<dbReference type="Proteomes" id="UP001291926">
    <property type="component" value="Unassembled WGS sequence"/>
</dbReference>
<evidence type="ECO:0000313" key="5">
    <source>
        <dbReference type="EMBL" id="KAK4490163.1"/>
    </source>
</evidence>
<evidence type="ECO:0000256" key="1">
    <source>
        <dbReference type="ARBA" id="ARBA00022690"/>
    </source>
</evidence>
<reference evidence="5 6" key="1">
    <citation type="journal article" date="2023" name="bioRxiv">
        <title>Genome report: Whole genome sequence and annotation of Penstemon davidsonii.</title>
        <authorList>
            <person name="Ostevik K.L."/>
            <person name="Alabady M."/>
            <person name="Zhang M."/>
            <person name="Rausher M.D."/>
        </authorList>
    </citation>
    <scope>NUCLEOTIDE SEQUENCE [LARGE SCALE GENOMIC DNA]</scope>
    <source>
        <strain evidence="5">DNT005</strain>
        <tissue evidence="5">Whole leaf</tissue>
    </source>
</reference>
<evidence type="ECO:0000256" key="2">
    <source>
        <dbReference type="ARBA" id="ARBA00022704"/>
    </source>
</evidence>
<dbReference type="SUPFAM" id="SSF54403">
    <property type="entry name" value="Cystatin/monellin"/>
    <property type="match status" value="1"/>
</dbReference>
<comment type="caution">
    <text evidence="5">The sequence shown here is derived from an EMBL/GenBank/DDBJ whole genome shotgun (WGS) entry which is preliminary data.</text>
</comment>
<accession>A0ABR0DN03</accession>
<dbReference type="InterPro" id="IPR018073">
    <property type="entry name" value="Prot_inh_cystat_CS"/>
</dbReference>
<evidence type="ECO:0000313" key="6">
    <source>
        <dbReference type="Proteomes" id="UP001291926"/>
    </source>
</evidence>
<keyword evidence="6" id="KW-1185">Reference proteome</keyword>
<feature type="chain" id="PRO_5046222644" description="Cystatin domain-containing protein" evidence="3">
    <location>
        <begin position="22"/>
        <end position="117"/>
    </location>
</feature>
<dbReference type="InterPro" id="IPR000010">
    <property type="entry name" value="Cystatin_dom"/>
</dbReference>
<sequence length="117" mass="12840">MAFKSLVIFALLSVLATAAFGSGIVGHWRPIQNPNDPAVVEIAKFAVAEHNKEAQAALGFVTVVKGETQVVAGTKYRLVISAKDGSATKNYEALVWDKPWEKFRKLIFFKESIAFNN</sequence>
<evidence type="ECO:0000256" key="3">
    <source>
        <dbReference type="SAM" id="SignalP"/>
    </source>
</evidence>
<gene>
    <name evidence="5" type="ORF">RD792_000820</name>
</gene>
<keyword evidence="1" id="KW-0646">Protease inhibitor</keyword>
<evidence type="ECO:0000259" key="4">
    <source>
        <dbReference type="SMART" id="SM00043"/>
    </source>
</evidence>
<feature type="domain" description="Cystatin" evidence="4">
    <location>
        <begin position="23"/>
        <end position="112"/>
    </location>
</feature>
<dbReference type="InterPro" id="IPR046350">
    <property type="entry name" value="Cystatin_sf"/>
</dbReference>
<keyword evidence="3" id="KW-0732">Signal</keyword>
<dbReference type="EMBL" id="JAYDYQ010001087">
    <property type="protein sequence ID" value="KAK4490163.1"/>
    <property type="molecule type" value="Genomic_DNA"/>
</dbReference>
<proteinExistence type="predicted"/>
<dbReference type="Gene3D" id="3.10.450.10">
    <property type="match status" value="1"/>
</dbReference>
<dbReference type="PANTHER" id="PTHR47364:SF2">
    <property type="entry name" value="CYSTEINE PROTEINASE INHIBITOR 5"/>
    <property type="match status" value="1"/>
</dbReference>
<keyword evidence="2" id="KW-0789">Thiol protease inhibitor</keyword>
<name>A0ABR0DN03_9LAMI</name>
<organism evidence="5 6">
    <name type="scientific">Penstemon davidsonii</name>
    <dbReference type="NCBI Taxonomy" id="160366"/>
    <lineage>
        <taxon>Eukaryota</taxon>
        <taxon>Viridiplantae</taxon>
        <taxon>Streptophyta</taxon>
        <taxon>Embryophyta</taxon>
        <taxon>Tracheophyta</taxon>
        <taxon>Spermatophyta</taxon>
        <taxon>Magnoliopsida</taxon>
        <taxon>eudicotyledons</taxon>
        <taxon>Gunneridae</taxon>
        <taxon>Pentapetalae</taxon>
        <taxon>asterids</taxon>
        <taxon>lamiids</taxon>
        <taxon>Lamiales</taxon>
        <taxon>Plantaginaceae</taxon>
        <taxon>Cheloneae</taxon>
        <taxon>Penstemon</taxon>
    </lineage>
</organism>
<dbReference type="Pfam" id="PF16845">
    <property type="entry name" value="SQAPI"/>
    <property type="match status" value="1"/>
</dbReference>
<dbReference type="PROSITE" id="PS00287">
    <property type="entry name" value="CYSTATIN"/>
    <property type="match status" value="1"/>
</dbReference>
<dbReference type="CDD" id="cd00042">
    <property type="entry name" value="CY"/>
    <property type="match status" value="1"/>
</dbReference>
<dbReference type="PANTHER" id="PTHR47364">
    <property type="entry name" value="CYSTEINE PROTEINASE INHIBITOR 5"/>
    <property type="match status" value="1"/>
</dbReference>
<protein>
    <recommendedName>
        <fullName evidence="4">Cystatin domain-containing protein</fullName>
    </recommendedName>
</protein>
<dbReference type="SMART" id="SM00043">
    <property type="entry name" value="CY"/>
    <property type="match status" value="1"/>
</dbReference>
<feature type="signal peptide" evidence="3">
    <location>
        <begin position="1"/>
        <end position="21"/>
    </location>
</feature>